<evidence type="ECO:0000313" key="8">
    <source>
        <dbReference type="EMBL" id="QCT03050.1"/>
    </source>
</evidence>
<dbReference type="AlphaFoldDB" id="A0A4P8XMZ3"/>
<dbReference type="RefSeq" id="WP_138225983.1">
    <property type="nucleotide sequence ID" value="NZ_CP040396.1"/>
</dbReference>
<evidence type="ECO:0000256" key="5">
    <source>
        <dbReference type="ARBA" id="ARBA00022989"/>
    </source>
</evidence>
<proteinExistence type="inferred from homology"/>
<feature type="transmembrane region" description="Helical" evidence="7">
    <location>
        <begin position="355"/>
        <end position="377"/>
    </location>
</feature>
<protein>
    <submittedName>
        <fullName evidence="8">Polysaccharide biosynthesis protein</fullName>
    </submittedName>
</protein>
<dbReference type="Proteomes" id="UP000300879">
    <property type="component" value="Chromosome"/>
</dbReference>
<dbReference type="PANTHER" id="PTHR30250">
    <property type="entry name" value="PST FAMILY PREDICTED COLANIC ACID TRANSPORTER"/>
    <property type="match status" value="1"/>
</dbReference>
<name>A0A4P8XMZ3_9BACL</name>
<feature type="transmembrane region" description="Helical" evidence="7">
    <location>
        <begin position="320"/>
        <end position="343"/>
    </location>
</feature>
<keyword evidence="4 7" id="KW-0812">Transmembrane</keyword>
<reference evidence="8 9" key="1">
    <citation type="submission" date="2019-05" db="EMBL/GenBank/DDBJ databases">
        <authorList>
            <person name="Chen C."/>
        </authorList>
    </citation>
    <scope>NUCLEOTIDE SEQUENCE [LARGE SCALE GENOMIC DNA]</scope>
    <source>
        <strain evidence="8 9">HB172198</strain>
    </source>
</reference>
<evidence type="ECO:0000256" key="7">
    <source>
        <dbReference type="SAM" id="Phobius"/>
    </source>
</evidence>
<dbReference type="PANTHER" id="PTHR30250:SF10">
    <property type="entry name" value="LIPOPOLYSACCHARIDE BIOSYNTHESIS PROTEIN WZXC"/>
    <property type="match status" value="1"/>
</dbReference>
<feature type="transmembrane region" description="Helical" evidence="7">
    <location>
        <begin position="447"/>
        <end position="467"/>
    </location>
</feature>
<organism evidence="8 9">
    <name type="scientific">Paenibacillus algicola</name>
    <dbReference type="NCBI Taxonomy" id="2565926"/>
    <lineage>
        <taxon>Bacteria</taxon>
        <taxon>Bacillati</taxon>
        <taxon>Bacillota</taxon>
        <taxon>Bacilli</taxon>
        <taxon>Bacillales</taxon>
        <taxon>Paenibacillaceae</taxon>
        <taxon>Paenibacillus</taxon>
    </lineage>
</organism>
<feature type="transmembrane region" description="Helical" evidence="7">
    <location>
        <begin position="149"/>
        <end position="170"/>
    </location>
</feature>
<comment type="subcellular location">
    <subcellularLocation>
        <location evidence="1">Cell membrane</location>
        <topology evidence="1">Multi-pass membrane protein</topology>
    </subcellularLocation>
</comment>
<feature type="transmembrane region" description="Helical" evidence="7">
    <location>
        <begin position="292"/>
        <end position="314"/>
    </location>
</feature>
<dbReference type="Pfam" id="PF13440">
    <property type="entry name" value="Polysacc_synt_3"/>
    <property type="match status" value="1"/>
</dbReference>
<dbReference type="OrthoDB" id="9770347at2"/>
<dbReference type="NCBIfam" id="NF007773">
    <property type="entry name" value="PRK10459.1"/>
    <property type="match status" value="1"/>
</dbReference>
<sequence>MSLKAKGIHAMKWSSLGTVVSIIVQLLQLIMVSHLLSPKDYGLMGMIMVIVAAAVNLTDMGISNAIIHRQDVTRNHLSSLYLLNLGMSALISLLIWLSAPYVAAFYEEPALINPIRWMSLLCLIPAFGQQFEVLCRKELEFDNISKIQIAAYVGGFIIALAGAYFGFGVYALVGSYLGNALIKSVGLLFLGWRRWTPRLHFARKDLKGYLRFGVYQMFSNLLQSLIYNLDYMIIGRMFGAQTLGYYSFAFQLCNMPIQKLSPLINTVSLPIFAKMQMQQELLRNGYVKVMSYVSYLNAPIYMGILVTAPALVPFVFGEQWIPSVLIIQILSATLLVRTLTLPVQPLLQSKGRTDVYFQFTLISMVIQAPGLFIGAYLGGVIGVAVAYLLVQTALVVVQYLFAVKRMLGPCGADYVKSMLPGLSFGAVMVAGVLLLNRLADWLFASEVHFIIQVACGVLFYGASILLFNPGLIASARQIIHRKSIP</sequence>
<evidence type="ECO:0000256" key="1">
    <source>
        <dbReference type="ARBA" id="ARBA00004651"/>
    </source>
</evidence>
<evidence type="ECO:0000256" key="6">
    <source>
        <dbReference type="ARBA" id="ARBA00023136"/>
    </source>
</evidence>
<comment type="similarity">
    <text evidence="2">Belongs to the polysaccharide synthase family.</text>
</comment>
<dbReference type="CDD" id="cd13127">
    <property type="entry name" value="MATE_tuaB_like"/>
    <property type="match status" value="1"/>
</dbReference>
<keyword evidence="5 7" id="KW-1133">Transmembrane helix</keyword>
<dbReference type="KEGG" id="palo:E6C60_2338"/>
<evidence type="ECO:0000256" key="4">
    <source>
        <dbReference type="ARBA" id="ARBA00022692"/>
    </source>
</evidence>
<feature type="transmembrane region" description="Helical" evidence="7">
    <location>
        <begin position="43"/>
        <end position="67"/>
    </location>
</feature>
<feature type="transmembrane region" description="Helical" evidence="7">
    <location>
        <begin position="414"/>
        <end position="435"/>
    </location>
</feature>
<dbReference type="GO" id="GO:0005886">
    <property type="term" value="C:plasma membrane"/>
    <property type="evidence" value="ECO:0007669"/>
    <property type="project" value="UniProtKB-SubCell"/>
</dbReference>
<feature type="transmembrane region" description="Helical" evidence="7">
    <location>
        <begin position="383"/>
        <end position="402"/>
    </location>
</feature>
<keyword evidence="3" id="KW-1003">Cell membrane</keyword>
<dbReference type="InterPro" id="IPR050833">
    <property type="entry name" value="Poly_Biosynth_Transport"/>
</dbReference>
<keyword evidence="9" id="KW-1185">Reference proteome</keyword>
<dbReference type="EMBL" id="CP040396">
    <property type="protein sequence ID" value="QCT03050.1"/>
    <property type="molecule type" value="Genomic_DNA"/>
</dbReference>
<evidence type="ECO:0000256" key="2">
    <source>
        <dbReference type="ARBA" id="ARBA00007430"/>
    </source>
</evidence>
<keyword evidence="6 7" id="KW-0472">Membrane</keyword>
<evidence type="ECO:0000256" key="3">
    <source>
        <dbReference type="ARBA" id="ARBA00022475"/>
    </source>
</evidence>
<feature type="transmembrane region" description="Helical" evidence="7">
    <location>
        <begin position="79"/>
        <end position="99"/>
    </location>
</feature>
<accession>A0A4P8XMZ3</accession>
<feature type="transmembrane region" description="Helical" evidence="7">
    <location>
        <begin position="12"/>
        <end position="31"/>
    </location>
</feature>
<gene>
    <name evidence="8" type="ORF">E6C60_2338</name>
</gene>
<evidence type="ECO:0000313" key="9">
    <source>
        <dbReference type="Proteomes" id="UP000300879"/>
    </source>
</evidence>